<dbReference type="EMBL" id="HACA01028158">
    <property type="protein sequence ID" value="CDW45519.1"/>
    <property type="molecule type" value="Transcribed_RNA"/>
</dbReference>
<feature type="non-terminal residue" evidence="1">
    <location>
        <position position="1"/>
    </location>
</feature>
<evidence type="ECO:0000313" key="1">
    <source>
        <dbReference type="EMBL" id="CDW45519.1"/>
    </source>
</evidence>
<sequence>RRIWTHPSDCLSNFETVTSLGTWAYLPTYLCRYIYTNDICKALHL</sequence>
<feature type="non-terminal residue" evidence="1">
    <location>
        <position position="45"/>
    </location>
</feature>
<accession>A0A0K2V4V6</accession>
<reference evidence="1" key="1">
    <citation type="submission" date="2014-05" db="EMBL/GenBank/DDBJ databases">
        <authorList>
            <person name="Chronopoulou M."/>
        </authorList>
    </citation>
    <scope>NUCLEOTIDE SEQUENCE</scope>
    <source>
        <tissue evidence="1">Whole organism</tissue>
    </source>
</reference>
<organism evidence="1">
    <name type="scientific">Lepeophtheirus salmonis</name>
    <name type="common">Salmon louse</name>
    <name type="synonym">Caligus salmonis</name>
    <dbReference type="NCBI Taxonomy" id="72036"/>
    <lineage>
        <taxon>Eukaryota</taxon>
        <taxon>Metazoa</taxon>
        <taxon>Ecdysozoa</taxon>
        <taxon>Arthropoda</taxon>
        <taxon>Crustacea</taxon>
        <taxon>Multicrustacea</taxon>
        <taxon>Hexanauplia</taxon>
        <taxon>Copepoda</taxon>
        <taxon>Siphonostomatoida</taxon>
        <taxon>Caligidae</taxon>
        <taxon>Lepeophtheirus</taxon>
    </lineage>
</organism>
<dbReference type="AlphaFoldDB" id="A0A0K2V4V6"/>
<proteinExistence type="predicted"/>
<protein>
    <submittedName>
        <fullName evidence="1">Uncharacterized protein</fullName>
    </submittedName>
</protein>
<name>A0A0K2V4V6_LEPSM</name>